<sequence length="102" mass="9920">MANLALGLVVAVLIAAVPVAAALGPDARPGSGPVLVLAPPWGAGAASIVLQAGGTPLGPVSAPFGTLATFDGPDPRPVLYELGAWAVRDGSALALLCGLDRT</sequence>
<reference evidence="2" key="1">
    <citation type="submission" date="2021-04" db="EMBL/GenBank/DDBJ databases">
        <authorList>
            <person name="Yoon J."/>
        </authorList>
    </citation>
    <scope>NUCLEOTIDE SEQUENCE</scope>
    <source>
        <strain evidence="2">KMU-90</strain>
    </source>
</reference>
<keyword evidence="1" id="KW-0732">Signal</keyword>
<accession>A0A8J8B5B5</accession>
<name>A0A8J8B5B5_9RHOB</name>
<evidence type="ECO:0000256" key="1">
    <source>
        <dbReference type="SAM" id="SignalP"/>
    </source>
</evidence>
<protein>
    <submittedName>
        <fullName evidence="2">Uncharacterized protein</fullName>
    </submittedName>
</protein>
<feature type="signal peptide" evidence="1">
    <location>
        <begin position="1"/>
        <end position="21"/>
    </location>
</feature>
<dbReference type="RefSeq" id="WP_212534734.1">
    <property type="nucleotide sequence ID" value="NZ_JAGTUU010000001.1"/>
</dbReference>
<organism evidence="2 3">
    <name type="scientific">Thetidibacter halocola</name>
    <dbReference type="NCBI Taxonomy" id="2827239"/>
    <lineage>
        <taxon>Bacteria</taxon>
        <taxon>Pseudomonadati</taxon>
        <taxon>Pseudomonadota</taxon>
        <taxon>Alphaproteobacteria</taxon>
        <taxon>Rhodobacterales</taxon>
        <taxon>Roseobacteraceae</taxon>
        <taxon>Thetidibacter</taxon>
    </lineage>
</organism>
<dbReference type="Proteomes" id="UP000681356">
    <property type="component" value="Unassembled WGS sequence"/>
</dbReference>
<proteinExistence type="predicted"/>
<evidence type="ECO:0000313" key="3">
    <source>
        <dbReference type="Proteomes" id="UP000681356"/>
    </source>
</evidence>
<evidence type="ECO:0000313" key="2">
    <source>
        <dbReference type="EMBL" id="MBS0122761.1"/>
    </source>
</evidence>
<comment type="caution">
    <text evidence="2">The sequence shown here is derived from an EMBL/GenBank/DDBJ whole genome shotgun (WGS) entry which is preliminary data.</text>
</comment>
<gene>
    <name evidence="2" type="ORF">KB874_01325</name>
</gene>
<feature type="chain" id="PRO_5035169163" evidence="1">
    <location>
        <begin position="22"/>
        <end position="102"/>
    </location>
</feature>
<keyword evidence="3" id="KW-1185">Reference proteome</keyword>
<dbReference type="EMBL" id="JAGTUU010000001">
    <property type="protein sequence ID" value="MBS0122761.1"/>
    <property type="molecule type" value="Genomic_DNA"/>
</dbReference>
<dbReference type="AlphaFoldDB" id="A0A8J8B5B5"/>